<name>A0A8S1GZY5_9PELO</name>
<evidence type="ECO:0000313" key="2">
    <source>
        <dbReference type="Proteomes" id="UP000835052"/>
    </source>
</evidence>
<sequence length="404" mass="45244">MVGPPYNYTKLDKLPYNGTVFVYGLVEKVEFFRDQGCSFTIRDETASVKVRADRSSNSYLEGIAPGQIIRIHRGLTKTHNDVRSIGIRIGASGCHAVLWEPNILNAHQYKFITSKVCTITEKDGEQLKALNDLRNHATPLPESEMVSNGASTSAAQGRNKNFAKLSPLYKPPKRNKQAEAEVPPVVENTTPSKNTLFGVRRIFTEDAVRQGLEVGKERVSVHRGVDEEMKELFSADVGTNLFFEKFYRVDLTLLGDLGDMIALWVLQCTHCSTRLIVERKTSLFCSICAEKELQMITLKLRPFIRVPVPVKLFSGHIALVFFCLPMSHLKNPLGIDALEQNCINEAYNGDDVTFLLWRDRVFSALKGFFSSKAVCPSACLLDSVVSKQNVANISLQHSLFRNIQ</sequence>
<protein>
    <submittedName>
        <fullName evidence="1">Uncharacterized protein</fullName>
    </submittedName>
</protein>
<dbReference type="SUPFAM" id="SSF50249">
    <property type="entry name" value="Nucleic acid-binding proteins"/>
    <property type="match status" value="1"/>
</dbReference>
<dbReference type="Proteomes" id="UP000835052">
    <property type="component" value="Unassembled WGS sequence"/>
</dbReference>
<evidence type="ECO:0000313" key="1">
    <source>
        <dbReference type="EMBL" id="CAD6188474.1"/>
    </source>
</evidence>
<dbReference type="AlphaFoldDB" id="A0A8S1GZY5"/>
<dbReference type="InterPro" id="IPR012340">
    <property type="entry name" value="NA-bd_OB-fold"/>
</dbReference>
<gene>
    <name evidence="1" type="ORF">CAUJ_LOCUS4393</name>
</gene>
<reference evidence="1" key="1">
    <citation type="submission" date="2020-10" db="EMBL/GenBank/DDBJ databases">
        <authorList>
            <person name="Kikuchi T."/>
        </authorList>
    </citation>
    <scope>NUCLEOTIDE SEQUENCE</scope>
    <source>
        <strain evidence="1">NKZ352</strain>
    </source>
</reference>
<dbReference type="EMBL" id="CAJGYM010000008">
    <property type="protein sequence ID" value="CAD6188474.1"/>
    <property type="molecule type" value="Genomic_DNA"/>
</dbReference>
<keyword evidence="2" id="KW-1185">Reference proteome</keyword>
<comment type="caution">
    <text evidence="1">The sequence shown here is derived from an EMBL/GenBank/DDBJ whole genome shotgun (WGS) entry which is preliminary data.</text>
</comment>
<organism evidence="1 2">
    <name type="scientific">Caenorhabditis auriculariae</name>
    <dbReference type="NCBI Taxonomy" id="2777116"/>
    <lineage>
        <taxon>Eukaryota</taxon>
        <taxon>Metazoa</taxon>
        <taxon>Ecdysozoa</taxon>
        <taxon>Nematoda</taxon>
        <taxon>Chromadorea</taxon>
        <taxon>Rhabditida</taxon>
        <taxon>Rhabditina</taxon>
        <taxon>Rhabditomorpha</taxon>
        <taxon>Rhabditoidea</taxon>
        <taxon>Rhabditidae</taxon>
        <taxon>Peloderinae</taxon>
        <taxon>Caenorhabditis</taxon>
    </lineage>
</organism>
<proteinExistence type="predicted"/>
<dbReference type="Gene3D" id="2.40.50.140">
    <property type="entry name" value="Nucleic acid-binding proteins"/>
    <property type="match status" value="1"/>
</dbReference>
<accession>A0A8S1GZY5</accession>